<dbReference type="InterPro" id="IPR014395">
    <property type="entry name" value="Pen/GL7ACA/AHL_acylase"/>
</dbReference>
<dbReference type="PANTHER" id="PTHR34218">
    <property type="entry name" value="PEPTIDASE S45 PENICILLIN AMIDASE"/>
    <property type="match status" value="1"/>
</dbReference>
<dbReference type="RefSeq" id="WP_284296040.1">
    <property type="nucleotide sequence ID" value="NZ_BSSV01000001.1"/>
</dbReference>
<name>A0ABQ6HD95_9GAMM</name>
<evidence type="ECO:0000256" key="1">
    <source>
        <dbReference type="ARBA" id="ARBA00006586"/>
    </source>
</evidence>
<accession>A0ABQ6HD95</accession>
<sequence length="793" mass="88684">MTKLRRFIIFFIFILVFLLIAGSADIYSQIDGSLPQLEGKRTLLGLEKAVQVERDEKGIVTILAEDRKDAAVALGYVHAQERFFQMDLLRKNSAGELSSLFGDLALDYDKRIRKHRFRDRARIIIKSLPKDQVAYLKAYTQGVNQGLKYMHAKPFEYLLLQLDPVEWQEEDTILAVFSMYLDLQSSDGKRERTLGILKSTLGDEAFAFLNPKGSKWDAAVDDTQFPSGAIPTMPWPSATASTEQPASHHIVAKNDYLPGSNNWAVGGAISDTKSAIVANDMHLGIRVPNTWFRASIQFKNGNETIKVTGTTLPGAPNIITGSNGKIAWGYTNSYGDWSDIIELKLNESGNQYLTPEGWRSFTYIPQVIAIKDKPSEEIMVQETIWGPVIGENHLKQPIVYRWVAHDVQAVNLNQMKLEQATSVDEAFDIAATTGIPAQNLMVGDVQGNIGWTIMGPIPQKVGAVGDLPTDWSTGENGWGEYLTADQYPRVKNPSHHRLWTGNSRVVGGEMYDKIGNGGYALGARSQQIRDDLMAKEQFDEQALLDVALDDKAVFLGRWHQFLLSTVLTQDAIANKPLWQEAKSILENEQSLSASVDSVAYRLVRNFRYEMRDLVFSDLTESLKQLDASFSLRSIRHQIETPLWQLITQQPDNFMLRPEDSWQAVFELALNNTLDAMTEGQPLSQATWGQQNTSKIQHPLSKAVPIIGRWLDMPAMQLAGDSYMPRVQGTDFGASERMIVSPGYEGRGIFHMPTSQAGHPWSPYYGLGHKDWADGKPSAFLPGPTKYSMVLLSY</sequence>
<evidence type="ECO:0000256" key="3">
    <source>
        <dbReference type="ARBA" id="ARBA00023145"/>
    </source>
</evidence>
<dbReference type="PANTHER" id="PTHR34218:SF4">
    <property type="entry name" value="ACYL-HOMOSERINE LACTONE ACYLASE QUIP"/>
    <property type="match status" value="1"/>
</dbReference>
<dbReference type="Gene3D" id="1.10.1400.10">
    <property type="match status" value="1"/>
</dbReference>
<dbReference type="Gene3D" id="2.30.120.10">
    <property type="match status" value="1"/>
</dbReference>
<organism evidence="5 6">
    <name type="scientific">Thalassotalea loyana</name>
    <dbReference type="NCBI Taxonomy" id="280483"/>
    <lineage>
        <taxon>Bacteria</taxon>
        <taxon>Pseudomonadati</taxon>
        <taxon>Pseudomonadota</taxon>
        <taxon>Gammaproteobacteria</taxon>
        <taxon>Alteromonadales</taxon>
        <taxon>Colwelliaceae</taxon>
        <taxon>Thalassotalea</taxon>
    </lineage>
</organism>
<dbReference type="EMBL" id="BSSV01000001">
    <property type="protein sequence ID" value="GLX84456.1"/>
    <property type="molecule type" value="Genomic_DNA"/>
</dbReference>
<gene>
    <name evidence="5" type="ORF">tloyanaT_07080</name>
</gene>
<protein>
    <submittedName>
        <fullName evidence="5">Peptidase</fullName>
    </submittedName>
</protein>
<comment type="similarity">
    <text evidence="1">Belongs to the peptidase S45 family.</text>
</comment>
<dbReference type="PIRSF" id="PIRSF001227">
    <property type="entry name" value="Pen_acylase"/>
    <property type="match status" value="1"/>
</dbReference>
<dbReference type="Gene3D" id="3.60.20.10">
    <property type="entry name" value="Glutamine Phosphoribosylpyrophosphate, subunit 1, domain 1"/>
    <property type="match status" value="1"/>
</dbReference>
<dbReference type="Pfam" id="PF01804">
    <property type="entry name" value="Penicil_amidase"/>
    <property type="match status" value="1"/>
</dbReference>
<dbReference type="InterPro" id="IPR043146">
    <property type="entry name" value="Penicillin_amidase_N_B-knob"/>
</dbReference>
<dbReference type="InterPro" id="IPR023343">
    <property type="entry name" value="Penicillin_amidase_dom1"/>
</dbReference>
<dbReference type="CDD" id="cd03747">
    <property type="entry name" value="Ntn_PGA_like"/>
    <property type="match status" value="1"/>
</dbReference>
<dbReference type="SUPFAM" id="SSF56235">
    <property type="entry name" value="N-terminal nucleophile aminohydrolases (Ntn hydrolases)"/>
    <property type="match status" value="1"/>
</dbReference>
<comment type="caution">
    <text evidence="5">The sequence shown here is derived from an EMBL/GenBank/DDBJ whole genome shotgun (WGS) entry which is preliminary data.</text>
</comment>
<keyword evidence="2" id="KW-0378">Hydrolase</keyword>
<evidence type="ECO:0000313" key="5">
    <source>
        <dbReference type="EMBL" id="GLX84456.1"/>
    </source>
</evidence>
<dbReference type="InterPro" id="IPR002692">
    <property type="entry name" value="S45"/>
</dbReference>
<comment type="subunit">
    <text evidence="4">Heterodimer of an alpha subunit and a beta subunit processed from the same precursor.</text>
</comment>
<keyword evidence="6" id="KW-1185">Reference proteome</keyword>
<dbReference type="InterPro" id="IPR043147">
    <property type="entry name" value="Penicillin_amidase_A-knob"/>
</dbReference>
<evidence type="ECO:0000256" key="4">
    <source>
        <dbReference type="ARBA" id="ARBA00038735"/>
    </source>
</evidence>
<proteinExistence type="inferred from homology"/>
<evidence type="ECO:0000256" key="2">
    <source>
        <dbReference type="ARBA" id="ARBA00022801"/>
    </source>
</evidence>
<reference evidence="5 6" key="1">
    <citation type="submission" date="2023-03" db="EMBL/GenBank/DDBJ databases">
        <title>Thalassotalea loyana LMG 22536T draft genome sequence.</title>
        <authorList>
            <person name="Sawabe T."/>
        </authorList>
    </citation>
    <scope>NUCLEOTIDE SEQUENCE [LARGE SCALE GENOMIC DNA]</scope>
    <source>
        <strain evidence="5 6">LMG 22536</strain>
    </source>
</reference>
<dbReference type="Gene3D" id="1.10.439.10">
    <property type="entry name" value="Penicillin Amidohydrolase, domain 1"/>
    <property type="match status" value="1"/>
</dbReference>
<dbReference type="InterPro" id="IPR029055">
    <property type="entry name" value="Ntn_hydrolases_N"/>
</dbReference>
<keyword evidence="3" id="KW-0865">Zymogen</keyword>
<evidence type="ECO:0000313" key="6">
    <source>
        <dbReference type="Proteomes" id="UP001157134"/>
    </source>
</evidence>
<dbReference type="Proteomes" id="UP001157134">
    <property type="component" value="Unassembled WGS sequence"/>
</dbReference>